<evidence type="ECO:0000313" key="2">
    <source>
        <dbReference type="Proteomes" id="UP000176355"/>
    </source>
</evidence>
<reference evidence="1 2" key="1">
    <citation type="journal article" date="2016" name="Nat. Commun.">
        <title>Thousands of microbial genomes shed light on interconnected biogeochemical processes in an aquifer system.</title>
        <authorList>
            <person name="Anantharaman K."/>
            <person name="Brown C.T."/>
            <person name="Hug L.A."/>
            <person name="Sharon I."/>
            <person name="Castelle C.J."/>
            <person name="Probst A.J."/>
            <person name="Thomas B.C."/>
            <person name="Singh A."/>
            <person name="Wilkins M.J."/>
            <person name="Karaoz U."/>
            <person name="Brodie E.L."/>
            <person name="Williams K.H."/>
            <person name="Hubbard S.S."/>
            <person name="Banfield J.F."/>
        </authorList>
    </citation>
    <scope>NUCLEOTIDE SEQUENCE [LARGE SCALE GENOMIC DNA]</scope>
</reference>
<sequence length="197" mass="22736">MGKLVAEKLGAMKADGEEIQSIIESSDHPLWSDLVKHFSQKAGILVIVDRTTPFNPAEFIGSGWTIDEEDKRSLALTEVDFSKIRLETMLKKDEISINGEEKLKRLKKAGHICLNAKVFETLWNDKTLIPESWKKKTNDNTTYIFFDGTILRSPYGNRSVLSLDWSGGEWHWYYRWLDRAWYDYYPSAVCPQVSPQN</sequence>
<evidence type="ECO:0000313" key="1">
    <source>
        <dbReference type="EMBL" id="OHA43130.1"/>
    </source>
</evidence>
<gene>
    <name evidence="1" type="ORF">A3G03_00185</name>
</gene>
<protein>
    <submittedName>
        <fullName evidence="1">Uncharacterized protein</fullName>
    </submittedName>
</protein>
<dbReference type="EMBL" id="MHSL01000031">
    <property type="protein sequence ID" value="OHA43130.1"/>
    <property type="molecule type" value="Genomic_DNA"/>
</dbReference>
<dbReference type="Proteomes" id="UP000176355">
    <property type="component" value="Unassembled WGS sequence"/>
</dbReference>
<organism evidence="1 2">
    <name type="scientific">Candidatus Taylorbacteria bacterium RIFCSPLOWO2_12_FULL_44_15c</name>
    <dbReference type="NCBI Taxonomy" id="1802333"/>
    <lineage>
        <taxon>Bacteria</taxon>
        <taxon>Candidatus Tayloriibacteriota</taxon>
    </lineage>
</organism>
<dbReference type="AlphaFoldDB" id="A0A1G2P476"/>
<accession>A0A1G2P476</accession>
<comment type="caution">
    <text evidence="1">The sequence shown here is derived from an EMBL/GenBank/DDBJ whole genome shotgun (WGS) entry which is preliminary data.</text>
</comment>
<name>A0A1G2P476_9BACT</name>
<proteinExistence type="predicted"/>